<evidence type="ECO:0000313" key="2">
    <source>
        <dbReference type="EMBL" id="CAA9303301.1"/>
    </source>
</evidence>
<protein>
    <recommendedName>
        <fullName evidence="1">VOC domain-containing protein</fullName>
    </recommendedName>
</protein>
<dbReference type="Gene3D" id="3.10.180.10">
    <property type="entry name" value="2,3-Dihydroxybiphenyl 1,2-Dioxygenase, domain 1"/>
    <property type="match status" value="1"/>
</dbReference>
<dbReference type="AlphaFoldDB" id="A0A6J4KGN1"/>
<evidence type="ECO:0000259" key="1">
    <source>
        <dbReference type="PROSITE" id="PS51819"/>
    </source>
</evidence>
<dbReference type="PANTHER" id="PTHR36437:SF2">
    <property type="entry name" value="GLYOXALASE_BLEOMYCIN RESISTANCE PROTEIN_DIOXYGENASE"/>
    <property type="match status" value="1"/>
</dbReference>
<name>A0A6J4KGN1_9ACTN</name>
<proteinExistence type="predicted"/>
<feature type="domain" description="VOC" evidence="1">
    <location>
        <begin position="4"/>
        <end position="123"/>
    </location>
</feature>
<accession>A0A6J4KGN1</accession>
<dbReference type="Pfam" id="PF00903">
    <property type="entry name" value="Glyoxalase"/>
    <property type="match status" value="1"/>
</dbReference>
<dbReference type="SUPFAM" id="SSF54593">
    <property type="entry name" value="Glyoxalase/Bleomycin resistance protein/Dihydroxybiphenyl dioxygenase"/>
    <property type="match status" value="1"/>
</dbReference>
<dbReference type="PANTHER" id="PTHR36437">
    <property type="entry name" value="GLYOXALASE/BLEOMYCIN RESISTANCE PROTEIN/DIOXYGENASE"/>
    <property type="match status" value="1"/>
</dbReference>
<dbReference type="EMBL" id="CADCTT010000175">
    <property type="protein sequence ID" value="CAA9303301.1"/>
    <property type="molecule type" value="Genomic_DNA"/>
</dbReference>
<dbReference type="InterPro" id="IPR029068">
    <property type="entry name" value="Glyas_Bleomycin-R_OHBP_Dase"/>
</dbReference>
<dbReference type="InterPro" id="IPR004360">
    <property type="entry name" value="Glyas_Fos-R_dOase_dom"/>
</dbReference>
<dbReference type="InterPro" id="IPR037523">
    <property type="entry name" value="VOC_core"/>
</dbReference>
<reference evidence="2" key="1">
    <citation type="submission" date="2020-02" db="EMBL/GenBank/DDBJ databases">
        <authorList>
            <person name="Meier V. D."/>
        </authorList>
    </citation>
    <scope>NUCLEOTIDE SEQUENCE</scope>
    <source>
        <strain evidence="2">AVDCRST_MAG61</strain>
    </source>
</reference>
<dbReference type="PROSITE" id="PS51819">
    <property type="entry name" value="VOC"/>
    <property type="match status" value="1"/>
</dbReference>
<sequence>MEMKLELVPVPVTDVDRAKAFYTDRLGFVLDVDVQPVEGMRVVQLTPPGSACSIVIGTGLEQISDMAPGSIKGLHLVVRDIGQAREELLGRGVEVSEVSDVGGGVKYAWFRDPDGNSLTLQEMAWRTGDSF</sequence>
<gene>
    <name evidence="2" type="ORF">AVDCRST_MAG61-1218</name>
</gene>
<organism evidence="2">
    <name type="scientific">uncultured Friedmanniella sp</name>
    <dbReference type="NCBI Taxonomy" id="335381"/>
    <lineage>
        <taxon>Bacteria</taxon>
        <taxon>Bacillati</taxon>
        <taxon>Actinomycetota</taxon>
        <taxon>Actinomycetes</taxon>
        <taxon>Propionibacteriales</taxon>
        <taxon>Nocardioidaceae</taxon>
        <taxon>Friedmanniella</taxon>
        <taxon>environmental samples</taxon>
    </lineage>
</organism>